<dbReference type="Gene3D" id="3.80.10.10">
    <property type="entry name" value="Ribonuclease Inhibitor"/>
    <property type="match status" value="3"/>
</dbReference>
<feature type="compositionally biased region" description="Low complexity" evidence="1">
    <location>
        <begin position="37"/>
        <end position="55"/>
    </location>
</feature>
<evidence type="ECO:0000259" key="2">
    <source>
        <dbReference type="Pfam" id="PF12937"/>
    </source>
</evidence>
<feature type="domain" description="F-box" evidence="2">
    <location>
        <begin position="94"/>
        <end position="137"/>
    </location>
</feature>
<feature type="region of interest" description="Disordered" evidence="1">
    <location>
        <begin position="1"/>
        <end position="66"/>
    </location>
</feature>
<reference evidence="4" key="2">
    <citation type="submission" date="2023-05" db="EMBL/GenBank/DDBJ databases">
        <authorList>
            <consortium name="Lawrence Berkeley National Laboratory"/>
            <person name="Steindorff A."/>
            <person name="Hensen N."/>
            <person name="Bonometti L."/>
            <person name="Westerberg I."/>
            <person name="Brannstrom I.O."/>
            <person name="Guillou S."/>
            <person name="Cros-Aarteil S."/>
            <person name="Calhoun S."/>
            <person name="Haridas S."/>
            <person name="Kuo A."/>
            <person name="Mondo S."/>
            <person name="Pangilinan J."/>
            <person name="Riley R."/>
            <person name="Labutti K."/>
            <person name="Andreopoulos B."/>
            <person name="Lipzen A."/>
            <person name="Chen C."/>
            <person name="Yanf M."/>
            <person name="Daum C."/>
            <person name="Ng V."/>
            <person name="Clum A."/>
            <person name="Ohm R."/>
            <person name="Martin F."/>
            <person name="Silar P."/>
            <person name="Natvig D."/>
            <person name="Lalanne C."/>
            <person name="Gautier V."/>
            <person name="Ament-Velasquez S.L."/>
            <person name="Kruys A."/>
            <person name="Hutchinson M.I."/>
            <person name="Powell A.J."/>
            <person name="Barry K."/>
            <person name="Miller A.N."/>
            <person name="Grigoriev I.V."/>
            <person name="Debuchy R."/>
            <person name="Gladieux P."/>
            <person name="Thoren M.H."/>
            <person name="Johannesson H."/>
        </authorList>
    </citation>
    <scope>NUCLEOTIDE SEQUENCE</scope>
    <source>
        <strain evidence="4">CBS 123565</strain>
    </source>
</reference>
<feature type="compositionally biased region" description="Polar residues" evidence="1">
    <location>
        <begin position="773"/>
        <end position="787"/>
    </location>
</feature>
<dbReference type="InterPro" id="IPR036047">
    <property type="entry name" value="F-box-like_dom_sf"/>
</dbReference>
<dbReference type="InterPro" id="IPR006553">
    <property type="entry name" value="Leu-rich_rpt_Cys-con_subtyp"/>
</dbReference>
<dbReference type="AlphaFoldDB" id="A0AAN6USI7"/>
<protein>
    <submittedName>
        <fullName evidence="4">RNI-like protein</fullName>
    </submittedName>
</protein>
<dbReference type="Pfam" id="PF25372">
    <property type="entry name" value="DUF7885"/>
    <property type="match status" value="1"/>
</dbReference>
<dbReference type="PANTHER" id="PTHR13318">
    <property type="entry name" value="PARTNER OF PAIRED, ISOFORM B-RELATED"/>
    <property type="match status" value="1"/>
</dbReference>
<dbReference type="InterPro" id="IPR057207">
    <property type="entry name" value="FBXL15_LRR"/>
</dbReference>
<sequence>MRQRASLDIIADDQGAPGTRDGAELEPEPEIEIETAQRPQQDSRSTSSTSSPAPADNEESDFFLGANDSQSSLGVPNLQDMQVSDDECLPPVHGLPNEILIAVFAKLSGSSDILHVMLTCKRWARNAVDILWHRPLCTDWDRLALVCRTLGAADQSFLYRDFVRRLNLASLASVINDGSVMPFASCTRIERLTLTNCGNLTDSGLIALVENNSHLYSLDLSKDHQITEASIDVIAENCPRLQGLNVSECIKISNESLIRLSQRCRFLKRLKLNKCSQLTDEAVLAFAENCPNILEIDLEECRLIGNEAVTAIFAKARALRELRLVGCELIDDMAFLALPPNRTYDNLRILDLSSCTQITDRAVEKIMDVATRLRNIVLQKCRNLTDATVYALSRLGKNLHYLHLGHCGHITDDGVKRLVQSCNRLRYIDLGCCTHLTDDSVTRLATLPKLKRIGLVKCANITDASIMTLANANRRPRMRKDVYGNIIPNDYTSNSHSSLERVHLSYCTNLTLKSIMRLLNCCPRLTHLSLTGVQAFLREDLDQFSQQCTDSILLDFTDHQRSVFCVFSGQGVVGLRNHLNGSERQTQGMHLAMRVGPPGDLPIFPAGAGPPPAAPQLNNVDDGLGEADAVDDDDGLDGSEMVIDAQPLLNHHNIGLAIGQATSGAIPVPPPIPPAASHAHAANVNPFGYVGGHPPYVPHQMLSQPGSAGLTPSTSPPHAGQDEGNDDMDISPASAIASSGFLHPPPAQSAPQFGPTPMVGTNAASAQDIGTIPDQSDQHGTPGSPQAAQGPGRGTLGGS</sequence>
<keyword evidence="5" id="KW-1185">Reference proteome</keyword>
<dbReference type="SUPFAM" id="SSF81383">
    <property type="entry name" value="F-box domain"/>
    <property type="match status" value="1"/>
</dbReference>
<gene>
    <name evidence="4" type="ORF">BT67DRAFT_476191</name>
</gene>
<evidence type="ECO:0000259" key="3">
    <source>
        <dbReference type="Pfam" id="PF25372"/>
    </source>
</evidence>
<evidence type="ECO:0000256" key="1">
    <source>
        <dbReference type="SAM" id="MobiDB-lite"/>
    </source>
</evidence>
<organism evidence="4 5">
    <name type="scientific">Trichocladium antarcticum</name>
    <dbReference type="NCBI Taxonomy" id="1450529"/>
    <lineage>
        <taxon>Eukaryota</taxon>
        <taxon>Fungi</taxon>
        <taxon>Dikarya</taxon>
        <taxon>Ascomycota</taxon>
        <taxon>Pezizomycotina</taxon>
        <taxon>Sordariomycetes</taxon>
        <taxon>Sordariomycetidae</taxon>
        <taxon>Sordariales</taxon>
        <taxon>Chaetomiaceae</taxon>
        <taxon>Trichocladium</taxon>
    </lineage>
</organism>
<evidence type="ECO:0000313" key="4">
    <source>
        <dbReference type="EMBL" id="KAK4138447.1"/>
    </source>
</evidence>
<dbReference type="EMBL" id="MU853401">
    <property type="protein sequence ID" value="KAK4138447.1"/>
    <property type="molecule type" value="Genomic_DNA"/>
</dbReference>
<feature type="region of interest" description="Disordered" evidence="1">
    <location>
        <begin position="698"/>
        <end position="799"/>
    </location>
</feature>
<comment type="caution">
    <text evidence="4">The sequence shown here is derived from an EMBL/GenBank/DDBJ whole genome shotgun (WGS) entry which is preliminary data.</text>
</comment>
<dbReference type="CDD" id="cd09917">
    <property type="entry name" value="F-box_SF"/>
    <property type="match status" value="1"/>
</dbReference>
<dbReference type="InterPro" id="IPR032675">
    <property type="entry name" value="LRR_dom_sf"/>
</dbReference>
<accession>A0AAN6USI7</accession>
<feature type="compositionally biased region" description="Acidic residues" evidence="1">
    <location>
        <begin position="24"/>
        <end position="33"/>
    </location>
</feature>
<dbReference type="GO" id="GO:0019005">
    <property type="term" value="C:SCF ubiquitin ligase complex"/>
    <property type="evidence" value="ECO:0007669"/>
    <property type="project" value="TreeGrafter"/>
</dbReference>
<reference evidence="4" key="1">
    <citation type="journal article" date="2023" name="Mol. Phylogenet. Evol.">
        <title>Genome-scale phylogeny and comparative genomics of the fungal order Sordariales.</title>
        <authorList>
            <person name="Hensen N."/>
            <person name="Bonometti L."/>
            <person name="Westerberg I."/>
            <person name="Brannstrom I.O."/>
            <person name="Guillou S."/>
            <person name="Cros-Aarteil S."/>
            <person name="Calhoun S."/>
            <person name="Haridas S."/>
            <person name="Kuo A."/>
            <person name="Mondo S."/>
            <person name="Pangilinan J."/>
            <person name="Riley R."/>
            <person name="LaButti K."/>
            <person name="Andreopoulos B."/>
            <person name="Lipzen A."/>
            <person name="Chen C."/>
            <person name="Yan M."/>
            <person name="Daum C."/>
            <person name="Ng V."/>
            <person name="Clum A."/>
            <person name="Steindorff A."/>
            <person name="Ohm R.A."/>
            <person name="Martin F."/>
            <person name="Silar P."/>
            <person name="Natvig D.O."/>
            <person name="Lalanne C."/>
            <person name="Gautier V."/>
            <person name="Ament-Velasquez S.L."/>
            <person name="Kruys A."/>
            <person name="Hutchinson M.I."/>
            <person name="Powell A.J."/>
            <person name="Barry K."/>
            <person name="Miller A.N."/>
            <person name="Grigoriev I.V."/>
            <person name="Debuchy R."/>
            <person name="Gladieux P."/>
            <person name="Hiltunen Thoren M."/>
            <person name="Johannesson H."/>
        </authorList>
    </citation>
    <scope>NUCLEOTIDE SEQUENCE</scope>
    <source>
        <strain evidence="4">CBS 123565</strain>
    </source>
</reference>
<evidence type="ECO:0000313" key="5">
    <source>
        <dbReference type="Proteomes" id="UP001304895"/>
    </source>
</evidence>
<dbReference type="GO" id="GO:0031146">
    <property type="term" value="P:SCF-dependent proteasomal ubiquitin-dependent protein catabolic process"/>
    <property type="evidence" value="ECO:0007669"/>
    <property type="project" value="TreeGrafter"/>
</dbReference>
<name>A0AAN6USI7_9PEZI</name>
<dbReference type="InterPro" id="IPR001810">
    <property type="entry name" value="F-box_dom"/>
</dbReference>
<dbReference type="SMART" id="SM00367">
    <property type="entry name" value="LRR_CC"/>
    <property type="match status" value="11"/>
</dbReference>
<feature type="compositionally biased region" description="Polar residues" evidence="1">
    <location>
        <begin position="701"/>
        <end position="713"/>
    </location>
</feature>
<dbReference type="Pfam" id="PF12937">
    <property type="entry name" value="F-box-like"/>
    <property type="match status" value="1"/>
</dbReference>
<dbReference type="Proteomes" id="UP001304895">
    <property type="component" value="Unassembled WGS sequence"/>
</dbReference>
<dbReference type="SUPFAM" id="SSF52047">
    <property type="entry name" value="RNI-like"/>
    <property type="match status" value="1"/>
</dbReference>
<proteinExistence type="predicted"/>
<feature type="domain" description="F-box/LRR-repeat protein 15-like leucin rich repeat" evidence="3">
    <location>
        <begin position="316"/>
        <end position="475"/>
    </location>
</feature>